<dbReference type="InterPro" id="IPR050473">
    <property type="entry name" value="A2M/Complement_sys"/>
</dbReference>
<accession>A0AAV2RXS8</accession>
<dbReference type="InterPro" id="IPR008930">
    <property type="entry name" value="Terpenoid_cyclase/PrenylTrfase"/>
</dbReference>
<dbReference type="Pfam" id="PF07678">
    <property type="entry name" value="TED_complement"/>
    <property type="match status" value="1"/>
</dbReference>
<sequence length="176" mass="19486">IKVKWEGVEKQVTKSGYLCAGDDANWHFGIPDNIVNGSARGFISVAADLMGPTVDNLDHLVRMPYGCGEQNMLGFTPNIFVMKYLTSAGLNTPDITKRATTNMEAGYKRELEYQHEEGSYSAFGDRDASGSTWLTAFVLKSFAQAKPFITVNENDLIASKDWLESLQQKDGCFELV</sequence>
<comment type="caution">
    <text evidence="3">The sequence shown here is derived from an EMBL/GenBank/DDBJ whole genome shotgun (WGS) entry which is preliminary data.</text>
</comment>
<dbReference type="PANTHER" id="PTHR11412:SF171">
    <property type="entry name" value="PREGNANCY ZONE PROTEIN-LIKE PROTEIN"/>
    <property type="match status" value="1"/>
</dbReference>
<dbReference type="InterPro" id="IPR019742">
    <property type="entry name" value="MacrogloblnA2_CS"/>
</dbReference>
<dbReference type="PANTHER" id="PTHR11412">
    <property type="entry name" value="MACROGLOBULIN / COMPLEMENT"/>
    <property type="match status" value="1"/>
</dbReference>
<dbReference type="SMART" id="SM01419">
    <property type="entry name" value="Thiol-ester_cl"/>
    <property type="match status" value="1"/>
</dbReference>
<protein>
    <recommendedName>
        <fullName evidence="2">Alpha-macroglobulin-like TED domain-containing protein</fullName>
    </recommendedName>
</protein>
<dbReference type="PROSITE" id="PS00477">
    <property type="entry name" value="ALPHA_2_MACROGLOBULIN"/>
    <property type="match status" value="1"/>
</dbReference>
<evidence type="ECO:0000313" key="3">
    <source>
        <dbReference type="EMBL" id="CAL4151202.1"/>
    </source>
</evidence>
<dbReference type="SUPFAM" id="SSF48239">
    <property type="entry name" value="Terpenoid cyclases/Protein prenyltransferases"/>
    <property type="match status" value="1"/>
</dbReference>
<evidence type="ECO:0000256" key="1">
    <source>
        <dbReference type="ARBA" id="ARBA00023157"/>
    </source>
</evidence>
<dbReference type="InterPro" id="IPR011626">
    <property type="entry name" value="Alpha-macroglobulin_TED"/>
</dbReference>
<feature type="non-terminal residue" evidence="3">
    <location>
        <position position="176"/>
    </location>
</feature>
<name>A0AAV2RXS8_MEGNR</name>
<keyword evidence="4" id="KW-1185">Reference proteome</keyword>
<dbReference type="InterPro" id="IPR047565">
    <property type="entry name" value="Alpha-macroglob_thiol-ester_cl"/>
</dbReference>
<dbReference type="Gene3D" id="1.50.10.20">
    <property type="match status" value="1"/>
</dbReference>
<proteinExistence type="predicted"/>
<dbReference type="AlphaFoldDB" id="A0AAV2RXS8"/>
<keyword evidence="1" id="KW-1015">Disulfide bond</keyword>
<organism evidence="3 4">
    <name type="scientific">Meganyctiphanes norvegica</name>
    <name type="common">Northern krill</name>
    <name type="synonym">Thysanopoda norvegica</name>
    <dbReference type="NCBI Taxonomy" id="48144"/>
    <lineage>
        <taxon>Eukaryota</taxon>
        <taxon>Metazoa</taxon>
        <taxon>Ecdysozoa</taxon>
        <taxon>Arthropoda</taxon>
        <taxon>Crustacea</taxon>
        <taxon>Multicrustacea</taxon>
        <taxon>Malacostraca</taxon>
        <taxon>Eumalacostraca</taxon>
        <taxon>Eucarida</taxon>
        <taxon>Euphausiacea</taxon>
        <taxon>Euphausiidae</taxon>
        <taxon>Meganyctiphanes</taxon>
    </lineage>
</organism>
<feature type="non-terminal residue" evidence="3">
    <location>
        <position position="1"/>
    </location>
</feature>
<evidence type="ECO:0000313" key="4">
    <source>
        <dbReference type="Proteomes" id="UP001497623"/>
    </source>
</evidence>
<reference evidence="3 4" key="1">
    <citation type="submission" date="2024-05" db="EMBL/GenBank/DDBJ databases">
        <authorList>
            <person name="Wallberg A."/>
        </authorList>
    </citation>
    <scope>NUCLEOTIDE SEQUENCE [LARGE SCALE GENOMIC DNA]</scope>
</reference>
<gene>
    <name evidence="3" type="ORF">MNOR_LOCUS30729</name>
</gene>
<dbReference type="Proteomes" id="UP001497623">
    <property type="component" value="Unassembled WGS sequence"/>
</dbReference>
<dbReference type="EMBL" id="CAXKWB010038154">
    <property type="protein sequence ID" value="CAL4151202.1"/>
    <property type="molecule type" value="Genomic_DNA"/>
</dbReference>
<dbReference type="GO" id="GO:0005615">
    <property type="term" value="C:extracellular space"/>
    <property type="evidence" value="ECO:0007669"/>
    <property type="project" value="InterPro"/>
</dbReference>
<feature type="domain" description="Alpha-macroglobulin-like TED" evidence="2">
    <location>
        <begin position="43"/>
        <end position="174"/>
    </location>
</feature>
<evidence type="ECO:0000259" key="2">
    <source>
        <dbReference type="Pfam" id="PF07678"/>
    </source>
</evidence>